<organism evidence="1 2">
    <name type="scientific">Candidatus Comchoanobacter bicostacola</name>
    <dbReference type="NCBI Taxonomy" id="2919598"/>
    <lineage>
        <taxon>Bacteria</taxon>
        <taxon>Pseudomonadati</taxon>
        <taxon>Pseudomonadota</taxon>
        <taxon>Gammaproteobacteria</taxon>
        <taxon>Candidatus Comchoanobacterales</taxon>
        <taxon>Candidatus Comchoanobacteraceae</taxon>
        <taxon>Candidatus Comchoanobacter</taxon>
    </lineage>
</organism>
<reference evidence="1 2" key="1">
    <citation type="journal article" date="2022" name="Nat. Microbiol.">
        <title>The microbiome of a bacterivorous marine choanoflagellate contains a resource-demanding obligate bacterial associate.</title>
        <authorList>
            <person name="Needham D.M."/>
            <person name="Poirier C."/>
            <person name="Bachy C."/>
            <person name="George E.E."/>
            <person name="Wilken S."/>
            <person name="Yung C.C.M."/>
            <person name="Limardo A.J."/>
            <person name="Morando M."/>
            <person name="Sudek L."/>
            <person name="Malmstrom R.R."/>
            <person name="Keeling P.J."/>
            <person name="Santoro A.E."/>
            <person name="Worden A.Z."/>
        </authorList>
    </citation>
    <scope>NUCLEOTIDE SEQUENCE [LARGE SCALE GENOMIC DNA]</scope>
    <source>
        <strain evidence="1 2">Comchoano-1</strain>
    </source>
</reference>
<sequence length="239" mass="27244">MLDALKNEISFFSSEDALMGLKDKGLALSALNLFVVLRYQYEQSKSSKVSSTGSDVFSEFDLMLGSRKDHMISENTLECMIVGIKTDLVMSRITEQDMVKIYGNKDFMIALNNDIHDRHGVTIVQGKNTNNPSEKAKLEKAKQVKKEQLRKKSMRTKPLGVIKQGTIFYKIIFKQMSFFIKVCHFIKSLFTAKTVRALNEAWVNRYVKSKNITRGQLDDMAQEFKGNNVCNTKVEAKMT</sequence>
<gene>
    <name evidence="1" type="ORF">MMH89_00485</name>
</gene>
<dbReference type="Proteomes" id="UP001055955">
    <property type="component" value="Chromosome"/>
</dbReference>
<evidence type="ECO:0000313" key="1">
    <source>
        <dbReference type="EMBL" id="UTC24643.1"/>
    </source>
</evidence>
<dbReference type="RefSeq" id="WP_258568428.1">
    <property type="nucleotide sequence ID" value="NZ_CP092900.1"/>
</dbReference>
<proteinExistence type="predicted"/>
<accession>A0ABY5DJC3</accession>
<dbReference type="EMBL" id="CP092900">
    <property type="protein sequence ID" value="UTC24643.1"/>
    <property type="molecule type" value="Genomic_DNA"/>
</dbReference>
<evidence type="ECO:0000313" key="2">
    <source>
        <dbReference type="Proteomes" id="UP001055955"/>
    </source>
</evidence>
<protein>
    <submittedName>
        <fullName evidence="1">Uncharacterized protein</fullName>
    </submittedName>
</protein>
<keyword evidence="2" id="KW-1185">Reference proteome</keyword>
<name>A0ABY5DJC3_9GAMM</name>